<dbReference type="AlphaFoldDB" id="A0A1I0M7T7"/>
<proteinExistence type="predicted"/>
<reference evidence="1 2" key="1">
    <citation type="submission" date="2016-10" db="EMBL/GenBank/DDBJ databases">
        <authorList>
            <person name="de Groot N.N."/>
        </authorList>
    </citation>
    <scope>NUCLEOTIDE SEQUENCE [LARGE SCALE GENOMIC DNA]</scope>
    <source>
        <strain evidence="1 2">TC2-24</strain>
    </source>
</reference>
<protein>
    <recommendedName>
        <fullName evidence="3">IrrE N-terminal-like domain-containing protein</fullName>
    </recommendedName>
</protein>
<name>A0A1I0M7T7_9BACT</name>
<gene>
    <name evidence="1" type="ORF">SAMN04487850_0380</name>
</gene>
<dbReference type="Proteomes" id="UP000199373">
    <property type="component" value="Unassembled WGS sequence"/>
</dbReference>
<accession>A0A1I0M7T7</accession>
<evidence type="ECO:0000313" key="2">
    <source>
        <dbReference type="Proteomes" id="UP000199373"/>
    </source>
</evidence>
<sequence>MTELELIENAKVFLSRTIERYGANMKNQRLPNIRYRGADDFNLRGVLPADNILQLHAQMDYGLTVDDLIYEFFIVKNHLSDEYPRDTIFIFRKPETAGIELSILCHELMHFFFKGIDNSTDEGQGFNEACTDYLAAEIYGEGYTTTYPEFARRATEGPMIFYRKFLGLDEAAKRQILNIYMGL</sequence>
<organism evidence="1 2">
    <name type="scientific">Prevotella aff. ruminicola Tc2-24</name>
    <dbReference type="NCBI Taxonomy" id="81582"/>
    <lineage>
        <taxon>Bacteria</taxon>
        <taxon>Pseudomonadati</taxon>
        <taxon>Bacteroidota</taxon>
        <taxon>Bacteroidia</taxon>
        <taxon>Bacteroidales</taxon>
        <taxon>Prevotellaceae</taxon>
        <taxon>Prevotella</taxon>
    </lineage>
</organism>
<dbReference type="RefSeq" id="WP_091914332.1">
    <property type="nucleotide sequence ID" value="NZ_FOIQ01000001.1"/>
</dbReference>
<keyword evidence="2" id="KW-1185">Reference proteome</keyword>
<evidence type="ECO:0000313" key="1">
    <source>
        <dbReference type="EMBL" id="SEV84014.1"/>
    </source>
</evidence>
<evidence type="ECO:0008006" key="3">
    <source>
        <dbReference type="Google" id="ProtNLM"/>
    </source>
</evidence>
<dbReference type="EMBL" id="FOIQ01000001">
    <property type="protein sequence ID" value="SEV84014.1"/>
    <property type="molecule type" value="Genomic_DNA"/>
</dbReference>